<organism evidence="1 2">
    <name type="scientific">Mesorhizobium escarrei</name>
    <dbReference type="NCBI Taxonomy" id="666018"/>
    <lineage>
        <taxon>Bacteria</taxon>
        <taxon>Pseudomonadati</taxon>
        <taxon>Pseudomonadota</taxon>
        <taxon>Alphaproteobacteria</taxon>
        <taxon>Hyphomicrobiales</taxon>
        <taxon>Phyllobacteriaceae</taxon>
        <taxon>Mesorhizobium</taxon>
    </lineage>
</organism>
<protein>
    <submittedName>
        <fullName evidence="1">Uncharacterized protein</fullName>
    </submittedName>
</protein>
<reference evidence="1 2" key="1">
    <citation type="submission" date="2022-03" db="EMBL/GenBank/DDBJ databases">
        <authorList>
            <person name="Brunel B."/>
        </authorList>
    </citation>
    <scope>NUCLEOTIDE SEQUENCE [LARGE SCALE GENOMIC DNA]</scope>
    <source>
        <strain evidence="1">STM5069sample</strain>
    </source>
</reference>
<dbReference type="Proteomes" id="UP001153050">
    <property type="component" value="Unassembled WGS sequence"/>
</dbReference>
<proteinExistence type="predicted"/>
<accession>A0ABN8KEX6</accession>
<name>A0ABN8KEX6_9HYPH</name>
<evidence type="ECO:0000313" key="1">
    <source>
        <dbReference type="EMBL" id="CAH2407287.1"/>
    </source>
</evidence>
<dbReference type="EMBL" id="CAKXZT010000152">
    <property type="protein sequence ID" value="CAH2407287.1"/>
    <property type="molecule type" value="Genomic_DNA"/>
</dbReference>
<comment type="caution">
    <text evidence="1">The sequence shown here is derived from an EMBL/GenBank/DDBJ whole genome shotgun (WGS) entry which is preliminary data.</text>
</comment>
<gene>
    <name evidence="1" type="ORF">MES5069_550247</name>
</gene>
<keyword evidence="2" id="KW-1185">Reference proteome</keyword>
<evidence type="ECO:0000313" key="2">
    <source>
        <dbReference type="Proteomes" id="UP001153050"/>
    </source>
</evidence>
<sequence length="65" mass="7402">MRQEAGNINTIPVRANLIVLYVDQEENGRATIRQGTIWFEGMSVLPKPAEKPAEFWNSSRWGRTA</sequence>